<evidence type="ECO:0000256" key="8">
    <source>
        <dbReference type="ARBA" id="ARBA00023136"/>
    </source>
</evidence>
<dbReference type="GO" id="GO:0005911">
    <property type="term" value="C:cell-cell junction"/>
    <property type="evidence" value="ECO:0007669"/>
    <property type="project" value="TreeGrafter"/>
</dbReference>
<sequence length="294" mass="32896">MPPSADGASGARIAIIILMVLARALGDPAPYNNKNFHEPPSGHVSNVKNVEYRFAHSIYNVSIPENSVGKTIAVQPSYEDRLGITITPELDVKYRIISGDKERLFKADERIVGDFAFLAIRTRTGNVILNREKIDEYRLDIRASISRRDSKSKIIVETDTLVVVKVLDTNDLSPLFYPTEYSISVPEDTPLHKSIIKVTAEDADLGINGEIYYSFLEGTDYFAVHPTSGLITLTRPLKFTDRSVHELVVVAADRGSSNSNRLSQASKAKVHIKVKQKFNLSIFIDIPWKGFYRE</sequence>
<dbReference type="PANTHER" id="PTHR24025:SF31">
    <property type="entry name" value="NEURAL-CADHERIN"/>
    <property type="match status" value="1"/>
</dbReference>
<dbReference type="FunFam" id="2.60.40.60:FF:000033">
    <property type="entry name" value="FAT atypical cadherin 1"/>
    <property type="match status" value="1"/>
</dbReference>
<keyword evidence="2" id="KW-0812">Transmembrane</keyword>
<dbReference type="GO" id="GO:0005509">
    <property type="term" value="F:calcium ion binding"/>
    <property type="evidence" value="ECO:0007669"/>
    <property type="project" value="UniProtKB-UniRule"/>
</dbReference>
<dbReference type="SUPFAM" id="SSF49313">
    <property type="entry name" value="Cadherin-like"/>
    <property type="match status" value="2"/>
</dbReference>
<keyword evidence="13" id="KW-1185">Reference proteome</keyword>
<comment type="caution">
    <text evidence="12">The sequence shown here is derived from an EMBL/GenBank/DDBJ whole genome shotgun (WGS) entry which is preliminary data.</text>
</comment>
<keyword evidence="8" id="KW-0472">Membrane</keyword>
<evidence type="ECO:0000256" key="6">
    <source>
        <dbReference type="ARBA" id="ARBA00022889"/>
    </source>
</evidence>
<dbReference type="GO" id="GO:0001736">
    <property type="term" value="P:establishment of planar polarity"/>
    <property type="evidence" value="ECO:0007669"/>
    <property type="project" value="UniProtKB-ARBA"/>
</dbReference>
<dbReference type="Gene3D" id="2.60.40.60">
    <property type="entry name" value="Cadherins"/>
    <property type="match status" value="2"/>
</dbReference>
<reference evidence="12" key="1">
    <citation type="submission" date="2022-07" db="EMBL/GenBank/DDBJ databases">
        <authorList>
            <person name="Trinca V."/>
            <person name="Uliana J.V.C."/>
            <person name="Torres T.T."/>
            <person name="Ward R.J."/>
            <person name="Monesi N."/>
        </authorList>
    </citation>
    <scope>NUCLEOTIDE SEQUENCE</scope>
    <source>
        <strain evidence="12">HSMRA1968</strain>
        <tissue evidence="12">Whole embryos</tissue>
    </source>
</reference>
<dbReference type="InterPro" id="IPR002126">
    <property type="entry name" value="Cadherin-like_dom"/>
</dbReference>
<dbReference type="CDD" id="cd11304">
    <property type="entry name" value="Cadherin_repeat"/>
    <property type="match status" value="2"/>
</dbReference>
<dbReference type="PRINTS" id="PR00205">
    <property type="entry name" value="CADHERIN"/>
</dbReference>
<evidence type="ECO:0000256" key="10">
    <source>
        <dbReference type="SAM" id="SignalP"/>
    </source>
</evidence>
<evidence type="ECO:0000256" key="5">
    <source>
        <dbReference type="ARBA" id="ARBA00022837"/>
    </source>
</evidence>
<evidence type="ECO:0000256" key="2">
    <source>
        <dbReference type="ARBA" id="ARBA00022692"/>
    </source>
</evidence>
<dbReference type="GO" id="GO:0007163">
    <property type="term" value="P:establishment or maintenance of cell polarity"/>
    <property type="evidence" value="ECO:0007669"/>
    <property type="project" value="UniProtKB-ARBA"/>
</dbReference>
<dbReference type="Proteomes" id="UP001151699">
    <property type="component" value="Chromosome A"/>
</dbReference>
<accession>A0A9Q0NCB5</accession>
<organism evidence="12 13">
    <name type="scientific">Pseudolycoriella hygida</name>
    <dbReference type="NCBI Taxonomy" id="35572"/>
    <lineage>
        <taxon>Eukaryota</taxon>
        <taxon>Metazoa</taxon>
        <taxon>Ecdysozoa</taxon>
        <taxon>Arthropoda</taxon>
        <taxon>Hexapoda</taxon>
        <taxon>Insecta</taxon>
        <taxon>Pterygota</taxon>
        <taxon>Neoptera</taxon>
        <taxon>Endopterygota</taxon>
        <taxon>Diptera</taxon>
        <taxon>Nematocera</taxon>
        <taxon>Sciaroidea</taxon>
        <taxon>Sciaridae</taxon>
        <taxon>Pseudolycoriella</taxon>
    </lineage>
</organism>
<name>A0A9Q0NCB5_9DIPT</name>
<evidence type="ECO:0000256" key="4">
    <source>
        <dbReference type="ARBA" id="ARBA00022737"/>
    </source>
</evidence>
<feature type="signal peptide" evidence="10">
    <location>
        <begin position="1"/>
        <end position="26"/>
    </location>
</feature>
<comment type="subcellular location">
    <subcellularLocation>
        <location evidence="1">Cell membrane</location>
        <topology evidence="1">Single-pass type I membrane protein</topology>
    </subcellularLocation>
</comment>
<dbReference type="GO" id="GO:0008104">
    <property type="term" value="P:intracellular protein localization"/>
    <property type="evidence" value="ECO:0007669"/>
    <property type="project" value="UniProtKB-ARBA"/>
</dbReference>
<dbReference type="EMBL" id="WJQU01000001">
    <property type="protein sequence ID" value="KAJ6647337.1"/>
    <property type="molecule type" value="Genomic_DNA"/>
</dbReference>
<dbReference type="FunFam" id="2.60.40.60:FF:000064">
    <property type="entry name" value="FAT atypical cadherin 1"/>
    <property type="match status" value="1"/>
</dbReference>
<dbReference type="PANTHER" id="PTHR24025">
    <property type="entry name" value="DESMOGLEIN FAMILY MEMBER"/>
    <property type="match status" value="1"/>
</dbReference>
<dbReference type="InterPro" id="IPR050971">
    <property type="entry name" value="Cadherin-domain_protein"/>
</dbReference>
<evidence type="ECO:0000256" key="3">
    <source>
        <dbReference type="ARBA" id="ARBA00022729"/>
    </source>
</evidence>
<feature type="domain" description="Cadherin" evidence="11">
    <location>
        <begin position="55"/>
        <end position="176"/>
    </location>
</feature>
<keyword evidence="3 10" id="KW-0732">Signal</keyword>
<evidence type="ECO:0000256" key="9">
    <source>
        <dbReference type="PROSITE-ProRule" id="PRU00043"/>
    </source>
</evidence>
<dbReference type="GO" id="GO:0005886">
    <property type="term" value="C:plasma membrane"/>
    <property type="evidence" value="ECO:0007669"/>
    <property type="project" value="UniProtKB-SubCell"/>
</dbReference>
<dbReference type="InterPro" id="IPR015919">
    <property type="entry name" value="Cadherin-like_sf"/>
</dbReference>
<proteinExistence type="predicted"/>
<dbReference type="PROSITE" id="PS50268">
    <property type="entry name" value="CADHERIN_2"/>
    <property type="match status" value="2"/>
</dbReference>
<gene>
    <name evidence="12" type="primary">kug_4</name>
    <name evidence="12" type="ORF">Bhyg_02559</name>
</gene>
<keyword evidence="6" id="KW-0130">Cell adhesion</keyword>
<feature type="chain" id="PRO_5040361204" evidence="10">
    <location>
        <begin position="27"/>
        <end position="294"/>
    </location>
</feature>
<evidence type="ECO:0000313" key="12">
    <source>
        <dbReference type="EMBL" id="KAJ6647337.1"/>
    </source>
</evidence>
<keyword evidence="5 9" id="KW-0106">Calcium</keyword>
<evidence type="ECO:0000259" key="11">
    <source>
        <dbReference type="PROSITE" id="PS50268"/>
    </source>
</evidence>
<dbReference type="Pfam" id="PF00028">
    <property type="entry name" value="Cadherin"/>
    <property type="match status" value="1"/>
</dbReference>
<dbReference type="SMART" id="SM00112">
    <property type="entry name" value="CA"/>
    <property type="match status" value="2"/>
</dbReference>
<keyword evidence="4" id="KW-0677">Repeat</keyword>
<dbReference type="AlphaFoldDB" id="A0A9Q0NCB5"/>
<dbReference type="OrthoDB" id="6252479at2759"/>
<feature type="domain" description="Cadherin" evidence="11">
    <location>
        <begin position="177"/>
        <end position="274"/>
    </location>
</feature>
<protein>
    <submittedName>
        <fullName evidence="12">Fat-like cadherin-related tumor suppressor like</fullName>
    </submittedName>
</protein>
<dbReference type="GO" id="GO:0007156">
    <property type="term" value="P:homophilic cell adhesion via plasma membrane adhesion molecules"/>
    <property type="evidence" value="ECO:0007669"/>
    <property type="project" value="InterPro"/>
</dbReference>
<evidence type="ECO:0000256" key="1">
    <source>
        <dbReference type="ARBA" id="ARBA00004251"/>
    </source>
</evidence>
<evidence type="ECO:0000256" key="7">
    <source>
        <dbReference type="ARBA" id="ARBA00022989"/>
    </source>
</evidence>
<evidence type="ECO:0000313" key="13">
    <source>
        <dbReference type="Proteomes" id="UP001151699"/>
    </source>
</evidence>
<keyword evidence="7" id="KW-1133">Transmembrane helix</keyword>